<name>A0A081RQ15_9ARCH</name>
<accession>A0A081RQ15</accession>
<dbReference type="PANTHER" id="PTHR30087:SF1">
    <property type="entry name" value="HYPOTHETICAL CYTOSOLIC PROTEIN"/>
    <property type="match status" value="1"/>
</dbReference>
<dbReference type="Pfam" id="PF08349">
    <property type="entry name" value="DUF1722"/>
    <property type="match status" value="1"/>
</dbReference>
<dbReference type="PANTHER" id="PTHR30087">
    <property type="entry name" value="INNER MEMBRANE PROTEIN"/>
    <property type="match status" value="1"/>
</dbReference>
<feature type="domain" description="DUF1722" evidence="1">
    <location>
        <begin position="45"/>
        <end position="160"/>
    </location>
</feature>
<dbReference type="EMBL" id="JOKN01000002">
    <property type="protein sequence ID" value="KEQ57288.1"/>
    <property type="molecule type" value="Genomic_DNA"/>
</dbReference>
<gene>
    <name evidence="2" type="ORF">AAA799N04_00238</name>
</gene>
<proteinExistence type="predicted"/>
<dbReference type="PATRIC" id="fig|1502293.3.peg.228"/>
<evidence type="ECO:0000313" key="2">
    <source>
        <dbReference type="EMBL" id="KEQ57288.1"/>
    </source>
</evidence>
<dbReference type="Proteomes" id="UP000028059">
    <property type="component" value="Unassembled WGS sequence"/>
</dbReference>
<sequence>MSEKQEIASTPRLSEQDIKEYVLERFEDVKQGKIKNLVSFQAMNKYMIMAHNQDELKILGNIVASYKKISLLDIMSEYEKHLKSALEKPPTIKSHSNVIMHIFGYFSKNFSQPEKEQFFKLLNDFKKEEITIGKILSEINPIIYRFNNTYLASQTYFLLYSDPQPGNLFQILSQK</sequence>
<dbReference type="InterPro" id="IPR013560">
    <property type="entry name" value="DUF1722"/>
</dbReference>
<evidence type="ECO:0000313" key="3">
    <source>
        <dbReference type="Proteomes" id="UP000028059"/>
    </source>
</evidence>
<dbReference type="AlphaFoldDB" id="A0A081RQ15"/>
<protein>
    <recommendedName>
        <fullName evidence="1">DUF1722 domain-containing protein</fullName>
    </recommendedName>
</protein>
<evidence type="ECO:0000259" key="1">
    <source>
        <dbReference type="Pfam" id="PF08349"/>
    </source>
</evidence>
<keyword evidence="3" id="KW-1185">Reference proteome</keyword>
<reference evidence="2 3" key="1">
    <citation type="submission" date="2014-06" db="EMBL/GenBank/DDBJ databases">
        <authorList>
            <person name="Ngugi D.K."/>
            <person name="Blom J."/>
            <person name="Alam I."/>
            <person name="Rashid M."/>
            <person name="Ba Alawi W."/>
            <person name="Zhang G."/>
            <person name="Hikmawan T."/>
            <person name="Guan Y."/>
            <person name="Antunes A."/>
            <person name="Siam R."/>
            <person name="ElDorry H."/>
            <person name="Bajic V."/>
            <person name="Stingl U."/>
        </authorList>
    </citation>
    <scope>NUCLEOTIDE SEQUENCE [LARGE SCALE GENOMIC DNA]</scope>
    <source>
        <strain evidence="2">SCGC AAA799-N04</strain>
    </source>
</reference>
<organism evidence="2 3">
    <name type="scientific">Marine Group I thaumarchaeote SCGC AAA799-N04</name>
    <dbReference type="NCBI Taxonomy" id="1502293"/>
    <lineage>
        <taxon>Archaea</taxon>
        <taxon>Nitrososphaerota</taxon>
        <taxon>Marine Group I</taxon>
    </lineage>
</organism>
<comment type="caution">
    <text evidence="2">The sequence shown here is derived from an EMBL/GenBank/DDBJ whole genome shotgun (WGS) entry which is preliminary data.</text>
</comment>